<evidence type="ECO:0000256" key="2">
    <source>
        <dbReference type="ARBA" id="ARBA00007430"/>
    </source>
</evidence>
<sequence>MIGKKALKSTIFVSAYTYLSFILTFVSNVFLARLLDPEHFGIYALALFFVELVGRVRELGLDQALTHRQGDLERSYRAHFTMQALLYFAALLVTVIAFPWLSRLYGRQLALIVLCLSSLILFQSLSSTPRIYLEKQLAFGRTVLVDSFALIGSVVLSILLAWQGWGVWSLVWGNGFKVVFTFFGLFLASGWRPGLLWDKVLLGWFFKFGGILWLGGLATFVLFKYNDFILGTFISQESLGFYAKAMSLAILPTSLVTSAISRVSFPMYAQLQENKKKLNQAFNLVVSTILRVGIPICLLLLITSKELILVVFGQKWLPMVGILRLLVGYSILRCVFDDVGAFLTAQGQPQLTVRYLCAQAVVFLGLAPFLVKWWGVSGGIAALNLVMFFGVIAAYYYAHHFVKFSPLVLFGNSTLAVVISLGAYFLLSELLLLDDWSAPLLLIVKTTLFGVVYLGALWLVEGKRVKADLLFFYRKWRGLD</sequence>
<evidence type="ECO:0000313" key="8">
    <source>
        <dbReference type="EMBL" id="PIS20664.1"/>
    </source>
</evidence>
<feature type="transmembrane region" description="Helical" evidence="7">
    <location>
        <begin position="281"/>
        <end position="302"/>
    </location>
</feature>
<feature type="transmembrane region" description="Helical" evidence="7">
    <location>
        <begin position="78"/>
        <end position="98"/>
    </location>
</feature>
<comment type="similarity">
    <text evidence="2">Belongs to the polysaccharide synthase family.</text>
</comment>
<dbReference type="Pfam" id="PF13440">
    <property type="entry name" value="Polysacc_synt_3"/>
    <property type="match status" value="1"/>
</dbReference>
<protein>
    <submittedName>
        <fullName evidence="8">Uncharacterized protein</fullName>
    </submittedName>
</protein>
<feature type="transmembrane region" description="Helical" evidence="7">
    <location>
        <begin position="12"/>
        <end position="34"/>
    </location>
</feature>
<reference evidence="9" key="1">
    <citation type="submission" date="2017-09" db="EMBL/GenBank/DDBJ databases">
        <title>Depth-based differentiation of microbial function through sediment-hosted aquifers and enrichment of novel symbionts in the deep terrestrial subsurface.</title>
        <authorList>
            <person name="Probst A.J."/>
            <person name="Ladd B."/>
            <person name="Jarett J.K."/>
            <person name="Geller-Mcgrath D.E."/>
            <person name="Sieber C.M.K."/>
            <person name="Emerson J.B."/>
            <person name="Anantharaman K."/>
            <person name="Thomas B.C."/>
            <person name="Malmstrom R."/>
            <person name="Stieglmeier M."/>
            <person name="Klingl A."/>
            <person name="Woyke T."/>
            <person name="Ryan C.M."/>
            <person name="Banfield J.F."/>
        </authorList>
    </citation>
    <scope>NUCLEOTIDE SEQUENCE [LARGE SCALE GENOMIC DNA]</scope>
</reference>
<feature type="transmembrane region" description="Helical" evidence="7">
    <location>
        <begin position="241"/>
        <end position="260"/>
    </location>
</feature>
<dbReference type="PANTHER" id="PTHR30250">
    <property type="entry name" value="PST FAMILY PREDICTED COLANIC ACID TRANSPORTER"/>
    <property type="match status" value="1"/>
</dbReference>
<evidence type="ECO:0000313" key="9">
    <source>
        <dbReference type="Proteomes" id="UP000231414"/>
    </source>
</evidence>
<dbReference type="EMBL" id="PEYW01000037">
    <property type="protein sequence ID" value="PIS20664.1"/>
    <property type="molecule type" value="Genomic_DNA"/>
</dbReference>
<gene>
    <name evidence="8" type="ORF">COT52_02580</name>
</gene>
<feature type="transmembrane region" description="Helical" evidence="7">
    <location>
        <begin position="200"/>
        <end position="221"/>
    </location>
</feature>
<feature type="transmembrane region" description="Helical" evidence="7">
    <location>
        <begin position="439"/>
        <end position="460"/>
    </location>
</feature>
<keyword evidence="4 7" id="KW-0812">Transmembrane</keyword>
<accession>A0A2H0X6X0</accession>
<evidence type="ECO:0000256" key="3">
    <source>
        <dbReference type="ARBA" id="ARBA00022475"/>
    </source>
</evidence>
<dbReference type="AlphaFoldDB" id="A0A2H0X6X0"/>
<comment type="caution">
    <text evidence="8">The sequence shown here is derived from an EMBL/GenBank/DDBJ whole genome shotgun (WGS) entry which is preliminary data.</text>
</comment>
<feature type="transmembrane region" description="Helical" evidence="7">
    <location>
        <begin position="143"/>
        <end position="162"/>
    </location>
</feature>
<comment type="subcellular location">
    <subcellularLocation>
        <location evidence="1">Cell membrane</location>
        <topology evidence="1">Multi-pass membrane protein</topology>
    </subcellularLocation>
</comment>
<feature type="transmembrane region" description="Helical" evidence="7">
    <location>
        <begin position="407"/>
        <end position="427"/>
    </location>
</feature>
<organism evidence="8 9">
    <name type="scientific">candidate division WWE3 bacterium CG08_land_8_20_14_0_20_43_13</name>
    <dbReference type="NCBI Taxonomy" id="1975087"/>
    <lineage>
        <taxon>Bacteria</taxon>
        <taxon>Katanobacteria</taxon>
    </lineage>
</organism>
<feature type="transmembrane region" description="Helical" evidence="7">
    <location>
        <begin position="40"/>
        <end position="57"/>
    </location>
</feature>
<feature type="transmembrane region" description="Helical" evidence="7">
    <location>
        <begin position="355"/>
        <end position="374"/>
    </location>
</feature>
<feature type="transmembrane region" description="Helical" evidence="7">
    <location>
        <begin position="168"/>
        <end position="188"/>
    </location>
</feature>
<evidence type="ECO:0000256" key="4">
    <source>
        <dbReference type="ARBA" id="ARBA00022692"/>
    </source>
</evidence>
<evidence type="ECO:0000256" key="7">
    <source>
        <dbReference type="SAM" id="Phobius"/>
    </source>
</evidence>
<evidence type="ECO:0000256" key="5">
    <source>
        <dbReference type="ARBA" id="ARBA00022989"/>
    </source>
</evidence>
<evidence type="ECO:0000256" key="1">
    <source>
        <dbReference type="ARBA" id="ARBA00004651"/>
    </source>
</evidence>
<keyword evidence="6 7" id="KW-0472">Membrane</keyword>
<dbReference type="Proteomes" id="UP000231414">
    <property type="component" value="Unassembled WGS sequence"/>
</dbReference>
<evidence type="ECO:0000256" key="6">
    <source>
        <dbReference type="ARBA" id="ARBA00023136"/>
    </source>
</evidence>
<keyword evidence="5 7" id="KW-1133">Transmembrane helix</keyword>
<dbReference type="PANTHER" id="PTHR30250:SF10">
    <property type="entry name" value="LIPOPOLYSACCHARIDE BIOSYNTHESIS PROTEIN WZXC"/>
    <property type="match status" value="1"/>
</dbReference>
<dbReference type="GO" id="GO:0005886">
    <property type="term" value="C:plasma membrane"/>
    <property type="evidence" value="ECO:0007669"/>
    <property type="project" value="UniProtKB-SubCell"/>
</dbReference>
<dbReference type="InterPro" id="IPR050833">
    <property type="entry name" value="Poly_Biosynth_Transport"/>
</dbReference>
<feature type="transmembrane region" description="Helical" evidence="7">
    <location>
        <begin position="104"/>
        <end position="122"/>
    </location>
</feature>
<feature type="transmembrane region" description="Helical" evidence="7">
    <location>
        <begin position="380"/>
        <end position="398"/>
    </location>
</feature>
<keyword evidence="3" id="KW-1003">Cell membrane</keyword>
<name>A0A2H0X6X0_UNCKA</name>
<proteinExistence type="inferred from homology"/>